<keyword evidence="2" id="KW-1185">Reference proteome</keyword>
<dbReference type="AlphaFoldDB" id="A0A2G8SDF4"/>
<name>A0A2G8SDF4_9APHY</name>
<evidence type="ECO:0000313" key="1">
    <source>
        <dbReference type="EMBL" id="PIL31789.1"/>
    </source>
</evidence>
<evidence type="ECO:0000313" key="2">
    <source>
        <dbReference type="Proteomes" id="UP000230002"/>
    </source>
</evidence>
<accession>A0A2G8SDF4</accession>
<reference evidence="1 2" key="1">
    <citation type="journal article" date="2015" name="Sci. Rep.">
        <title>Chromosome-level genome map provides insights into diverse defense mechanisms in the medicinal fungus Ganoderma sinense.</title>
        <authorList>
            <person name="Zhu Y."/>
            <person name="Xu J."/>
            <person name="Sun C."/>
            <person name="Zhou S."/>
            <person name="Xu H."/>
            <person name="Nelson D.R."/>
            <person name="Qian J."/>
            <person name="Song J."/>
            <person name="Luo H."/>
            <person name="Xiang L."/>
            <person name="Li Y."/>
            <person name="Xu Z."/>
            <person name="Ji A."/>
            <person name="Wang L."/>
            <person name="Lu S."/>
            <person name="Hayward A."/>
            <person name="Sun W."/>
            <person name="Li X."/>
            <person name="Schwartz D.C."/>
            <person name="Wang Y."/>
            <person name="Chen S."/>
        </authorList>
    </citation>
    <scope>NUCLEOTIDE SEQUENCE [LARGE SCALE GENOMIC DNA]</scope>
    <source>
        <strain evidence="1 2">ZZ0214-1</strain>
    </source>
</reference>
<organism evidence="1 2">
    <name type="scientific">Ganoderma sinense ZZ0214-1</name>
    <dbReference type="NCBI Taxonomy" id="1077348"/>
    <lineage>
        <taxon>Eukaryota</taxon>
        <taxon>Fungi</taxon>
        <taxon>Dikarya</taxon>
        <taxon>Basidiomycota</taxon>
        <taxon>Agaricomycotina</taxon>
        <taxon>Agaricomycetes</taxon>
        <taxon>Polyporales</taxon>
        <taxon>Polyporaceae</taxon>
        <taxon>Ganoderma</taxon>
    </lineage>
</organism>
<proteinExistence type="predicted"/>
<comment type="caution">
    <text evidence="1">The sequence shown here is derived from an EMBL/GenBank/DDBJ whole genome shotgun (WGS) entry which is preliminary data.</text>
</comment>
<sequence>MLPSPEDLKDRVRPWERDHVERIQLAPPITTQPHVFLVVNPIPVLHRVVLACSVPSGTVSCARQAKHDELACTSGAAVQAGGRKWEHT</sequence>
<protein>
    <submittedName>
        <fullName evidence="1">Uncharacterized protein</fullName>
    </submittedName>
</protein>
<dbReference type="EMBL" id="AYKW01000012">
    <property type="protein sequence ID" value="PIL31789.1"/>
    <property type="molecule type" value="Genomic_DNA"/>
</dbReference>
<gene>
    <name evidence="1" type="ORF">GSI_06493</name>
</gene>
<dbReference type="Proteomes" id="UP000230002">
    <property type="component" value="Unassembled WGS sequence"/>
</dbReference>